<dbReference type="HOGENOM" id="CLU_026574_2_2_1"/>
<dbReference type="InterPro" id="IPR005656">
    <property type="entry name" value="MmgE_PrpD"/>
</dbReference>
<dbReference type="SUPFAM" id="SSF103378">
    <property type="entry name" value="2-methylcitrate dehydratase PrpD"/>
    <property type="match status" value="1"/>
</dbReference>
<dbReference type="EMBL" id="ANFO01000038">
    <property type="protein sequence ID" value="KGQ13526.1"/>
    <property type="molecule type" value="Genomic_DNA"/>
</dbReference>
<dbReference type="Proteomes" id="UP000030106">
    <property type="component" value="Unassembled WGS sequence"/>
</dbReference>
<reference evidence="4 5" key="1">
    <citation type="submission" date="2012-10" db="EMBL/GenBank/DDBJ databases">
        <title>Genome sequencing and analysis of entomopathogenic fungi Beauveria bassiana D1-5.</title>
        <authorList>
            <person name="Li Q."/>
            <person name="Wang L."/>
            <person name="Zhang Z."/>
            <person name="Wang Q."/>
            <person name="Ren J."/>
            <person name="Wang M."/>
            <person name="Xu W."/>
            <person name="Wang J."/>
            <person name="Lu Y."/>
            <person name="Du Q."/>
            <person name="Sun Z."/>
        </authorList>
    </citation>
    <scope>NUCLEOTIDE SEQUENCE [LARGE SCALE GENOMIC DNA]</scope>
    <source>
        <strain evidence="4 5">D1-5</strain>
    </source>
</reference>
<sequence>MQNKMSLTASLSQLIASSQPDPTVQEKARQGLQDFFAVSWPVLTQQVPDSGLPVLKAVYQERSPSALALRLGYAGHALDYDDFHADFRGHPGVVILPALLAWAGEMPALSLGHFFDAYAIGVEVAGRLGLAVTQKHYTLGYHNTASLGALAATAALARFTGATAEQTAIALGIAATQASGLRAQFGSAVKPLHAGLAAENAVRATQLALAGFDGKAEGVLEAFLHIGSGSEALPEKLLQGWGQPWRIISPGLEFKPFATCAGTHSAAEASREIRRRWQAAGRPVADLLRSIERITVAFPPGGDIAASVRVPKNGIEARFSLEYVIAGMLIYNDLRMADFAEGDVNAEIMLLAEKVVRTPDDSAPPDAIDPARRFHEVTLYLNNGETLRQRRTRQQSLATPVNVLAKLEAASTPDKTSLFARVSRLENEEDLRQLILALNDAL</sequence>
<evidence type="ECO:0000259" key="2">
    <source>
        <dbReference type="Pfam" id="PF03972"/>
    </source>
</evidence>
<dbReference type="PANTHER" id="PTHR16943:SF8">
    <property type="entry name" value="2-METHYLCITRATE DEHYDRATASE"/>
    <property type="match status" value="1"/>
</dbReference>
<dbReference type="STRING" id="1245745.A0A0A2W048"/>
<dbReference type="InterPro" id="IPR042188">
    <property type="entry name" value="MmgE/PrpD_sf_2"/>
</dbReference>
<organism evidence="4 5">
    <name type="scientific">Beauveria bassiana D1-5</name>
    <dbReference type="NCBI Taxonomy" id="1245745"/>
    <lineage>
        <taxon>Eukaryota</taxon>
        <taxon>Fungi</taxon>
        <taxon>Dikarya</taxon>
        <taxon>Ascomycota</taxon>
        <taxon>Pezizomycotina</taxon>
        <taxon>Sordariomycetes</taxon>
        <taxon>Hypocreomycetidae</taxon>
        <taxon>Hypocreales</taxon>
        <taxon>Cordycipitaceae</taxon>
        <taxon>Beauveria</taxon>
    </lineage>
</organism>
<evidence type="ECO:0000313" key="5">
    <source>
        <dbReference type="Proteomes" id="UP000030106"/>
    </source>
</evidence>
<dbReference type="GO" id="GO:0016829">
    <property type="term" value="F:lyase activity"/>
    <property type="evidence" value="ECO:0007669"/>
    <property type="project" value="InterPro"/>
</dbReference>
<feature type="domain" description="MmgE/PrpD N-terminal" evidence="2">
    <location>
        <begin position="61"/>
        <end position="221"/>
    </location>
</feature>
<dbReference type="InterPro" id="IPR036148">
    <property type="entry name" value="MmgE/PrpD_sf"/>
</dbReference>
<dbReference type="PANTHER" id="PTHR16943">
    <property type="entry name" value="2-METHYLCITRATE DEHYDRATASE-RELATED"/>
    <property type="match status" value="1"/>
</dbReference>
<evidence type="ECO:0000256" key="1">
    <source>
        <dbReference type="ARBA" id="ARBA00006174"/>
    </source>
</evidence>
<dbReference type="AlphaFoldDB" id="A0A0A2W048"/>
<dbReference type="Pfam" id="PF19305">
    <property type="entry name" value="MmgE_PrpD_C"/>
    <property type="match status" value="1"/>
</dbReference>
<protein>
    <submittedName>
        <fullName evidence="4">Uncharacterized protein yxeQ</fullName>
    </submittedName>
</protein>
<name>A0A0A2W048_BEABA</name>
<feature type="domain" description="MmgE/PrpD C-terminal" evidence="3">
    <location>
        <begin position="257"/>
        <end position="391"/>
    </location>
</feature>
<dbReference type="InterPro" id="IPR045337">
    <property type="entry name" value="MmgE_PrpD_C"/>
</dbReference>
<comment type="caution">
    <text evidence="4">The sequence shown here is derived from an EMBL/GenBank/DDBJ whole genome shotgun (WGS) entry which is preliminary data.</text>
</comment>
<accession>A0A0A2W048</accession>
<evidence type="ECO:0000313" key="4">
    <source>
        <dbReference type="EMBL" id="KGQ13526.1"/>
    </source>
</evidence>
<dbReference type="Gene3D" id="1.10.4100.10">
    <property type="entry name" value="2-methylcitrate dehydratase PrpD"/>
    <property type="match status" value="1"/>
</dbReference>
<dbReference type="Gene3D" id="3.30.1330.120">
    <property type="entry name" value="2-methylcitrate dehydratase PrpD"/>
    <property type="match status" value="1"/>
</dbReference>
<dbReference type="Pfam" id="PF03972">
    <property type="entry name" value="MmgE_PrpD_N"/>
    <property type="match status" value="1"/>
</dbReference>
<comment type="similarity">
    <text evidence="1">Belongs to the PrpD family.</text>
</comment>
<gene>
    <name evidence="4" type="ORF">BBAD15_g632</name>
</gene>
<evidence type="ECO:0000259" key="3">
    <source>
        <dbReference type="Pfam" id="PF19305"/>
    </source>
</evidence>
<dbReference type="InterPro" id="IPR045336">
    <property type="entry name" value="MmgE_PrpD_N"/>
</dbReference>
<proteinExistence type="inferred from homology"/>
<dbReference type="InterPro" id="IPR042183">
    <property type="entry name" value="MmgE/PrpD_sf_1"/>
</dbReference>